<proteinExistence type="predicted"/>
<dbReference type="EMBL" id="CAADRA010005025">
    <property type="protein sequence ID" value="VFT84838.1"/>
    <property type="molecule type" value="Genomic_DNA"/>
</dbReference>
<reference evidence="2" key="2">
    <citation type="submission" date="2019-06" db="EMBL/GenBank/DDBJ databases">
        <title>Genomics analysis of Aphanomyces spp. identifies a new class of oomycete effector associated with host adaptation.</title>
        <authorList>
            <person name="Gaulin E."/>
        </authorList>
    </citation>
    <scope>NUCLEOTIDE SEQUENCE</scope>
    <source>
        <strain evidence="2">CBS 578.67</strain>
    </source>
</reference>
<dbReference type="OrthoDB" id="73532at2759"/>
<keyword evidence="1" id="KW-0812">Transmembrane</keyword>
<feature type="transmembrane region" description="Helical" evidence="1">
    <location>
        <begin position="98"/>
        <end position="123"/>
    </location>
</feature>
<dbReference type="EMBL" id="VJMH01005004">
    <property type="protein sequence ID" value="KAF0701630.1"/>
    <property type="molecule type" value="Genomic_DNA"/>
</dbReference>
<gene>
    <name evidence="3" type="primary">Aste57867_7945</name>
    <name evidence="2" type="ORF">As57867_007915</name>
    <name evidence="3" type="ORF">ASTE57867_7945</name>
</gene>
<evidence type="ECO:0000313" key="3">
    <source>
        <dbReference type="EMBL" id="VFT84838.1"/>
    </source>
</evidence>
<keyword evidence="1" id="KW-0472">Membrane</keyword>
<reference evidence="3 4" key="1">
    <citation type="submission" date="2019-03" db="EMBL/GenBank/DDBJ databases">
        <authorList>
            <person name="Gaulin E."/>
            <person name="Dumas B."/>
        </authorList>
    </citation>
    <scope>NUCLEOTIDE SEQUENCE [LARGE SCALE GENOMIC DNA]</scope>
    <source>
        <strain evidence="3">CBS 568.67</strain>
    </source>
</reference>
<organism evidence="3 4">
    <name type="scientific">Aphanomyces stellatus</name>
    <dbReference type="NCBI Taxonomy" id="120398"/>
    <lineage>
        <taxon>Eukaryota</taxon>
        <taxon>Sar</taxon>
        <taxon>Stramenopiles</taxon>
        <taxon>Oomycota</taxon>
        <taxon>Saprolegniomycetes</taxon>
        <taxon>Saprolegniales</taxon>
        <taxon>Verrucalvaceae</taxon>
        <taxon>Aphanomyces</taxon>
    </lineage>
</organism>
<evidence type="ECO:0000256" key="1">
    <source>
        <dbReference type="SAM" id="Phobius"/>
    </source>
</evidence>
<protein>
    <submittedName>
        <fullName evidence="3">Aste57867_7945 protein</fullName>
    </submittedName>
</protein>
<dbReference type="AlphaFoldDB" id="A0A485KJ10"/>
<evidence type="ECO:0000313" key="4">
    <source>
        <dbReference type="Proteomes" id="UP000332933"/>
    </source>
</evidence>
<dbReference type="Proteomes" id="UP000332933">
    <property type="component" value="Unassembled WGS sequence"/>
</dbReference>
<feature type="transmembrane region" description="Helical" evidence="1">
    <location>
        <begin position="168"/>
        <end position="192"/>
    </location>
</feature>
<feature type="transmembrane region" description="Helical" evidence="1">
    <location>
        <begin position="144"/>
        <end position="162"/>
    </location>
</feature>
<keyword evidence="1" id="KW-1133">Transmembrane helix</keyword>
<sequence>MPPQALTTASLVAGLGGAWYFFHGTPVQFSAIAAATAFSCIEYTWYSLTTEDADGDVHFTPFQATCRAGHTTWAQFWANVLYTPVLLHTYRAVVPHPILRVLCFPLNIWLLEIVEGYTLIYLFGRNIAWTYKTTDAYCHGNIRLGFWKLWLALGLVLELTGYAALDALGASCAAAISLPLVLAVYGAAFFAFQRR</sequence>
<keyword evidence="4" id="KW-1185">Reference proteome</keyword>
<accession>A0A485KJ10</accession>
<evidence type="ECO:0000313" key="2">
    <source>
        <dbReference type="EMBL" id="KAF0701630.1"/>
    </source>
</evidence>
<name>A0A485KJ10_9STRA</name>